<evidence type="ECO:0000313" key="3">
    <source>
        <dbReference type="Proteomes" id="UP000030653"/>
    </source>
</evidence>
<sequence length="321" mass="35823">MDVSGMFTVMFVTCMWLAVRKDGLKKVQVVAVIILYVLATASLALELVRLVQGFIYPPDIGRIAFFSDIVEPLSVTNEFIYVIMLTISDMILVWRCWLVWNKSRLVIVLPIMMTVGEAVTGFVAVGMFLGPVQPTYDSVRPWASSMYAISLVANITLTMLIGGRLWWIMRSSSRFIAGGRHGTRDALRLIVESGAAISSAKLIEFVLFQVAFMDNSENMAIYVLYEAMPQIFGIIPTMILLSIQMGVTPLYAYALNPSPTAPNSAFSSPSKFRYPLHPQRIYARKKATESDGPFVSVETEIYKDTDKGVEMVQRIVEGEEV</sequence>
<feature type="transmembrane region" description="Helical" evidence="1">
    <location>
        <begin position="147"/>
        <end position="168"/>
    </location>
</feature>
<feature type="transmembrane region" description="Helical" evidence="1">
    <location>
        <begin position="231"/>
        <end position="254"/>
    </location>
</feature>
<dbReference type="OMA" id="RMWWIAR"/>
<evidence type="ECO:0000313" key="2">
    <source>
        <dbReference type="EMBL" id="EJU01343.1"/>
    </source>
</evidence>
<feature type="transmembrane region" description="Helical" evidence="1">
    <location>
        <begin position="105"/>
        <end position="127"/>
    </location>
</feature>
<dbReference type="AlphaFoldDB" id="M5GBG3"/>
<evidence type="ECO:0008006" key="4">
    <source>
        <dbReference type="Google" id="ProtNLM"/>
    </source>
</evidence>
<protein>
    <recommendedName>
        <fullName evidence="4">RTA1-domain-containing protein</fullName>
    </recommendedName>
</protein>
<keyword evidence="1" id="KW-1133">Transmembrane helix</keyword>
<keyword evidence="1" id="KW-0472">Membrane</keyword>
<feature type="transmembrane region" description="Helical" evidence="1">
    <location>
        <begin position="189"/>
        <end position="211"/>
    </location>
</feature>
<accession>M5GBG3</accession>
<dbReference type="HOGENOM" id="CLU_044614_3_1_1"/>
<organism evidence="2 3">
    <name type="scientific">Dacryopinax primogenitus (strain DJM 731)</name>
    <name type="common">Brown rot fungus</name>
    <dbReference type="NCBI Taxonomy" id="1858805"/>
    <lineage>
        <taxon>Eukaryota</taxon>
        <taxon>Fungi</taxon>
        <taxon>Dikarya</taxon>
        <taxon>Basidiomycota</taxon>
        <taxon>Agaricomycotina</taxon>
        <taxon>Dacrymycetes</taxon>
        <taxon>Dacrymycetales</taxon>
        <taxon>Dacrymycetaceae</taxon>
        <taxon>Dacryopinax</taxon>
    </lineage>
</organism>
<feature type="transmembrane region" description="Helical" evidence="1">
    <location>
        <begin position="79"/>
        <end position="98"/>
    </location>
</feature>
<gene>
    <name evidence="2" type="ORF">DACRYDRAFT_107895</name>
</gene>
<evidence type="ECO:0000256" key="1">
    <source>
        <dbReference type="SAM" id="Phobius"/>
    </source>
</evidence>
<feature type="transmembrane region" description="Helical" evidence="1">
    <location>
        <begin position="29"/>
        <end position="48"/>
    </location>
</feature>
<name>M5GBG3_DACPD</name>
<keyword evidence="3" id="KW-1185">Reference proteome</keyword>
<dbReference type="OrthoDB" id="3357408at2759"/>
<dbReference type="EMBL" id="JH795864">
    <property type="protein sequence ID" value="EJU01343.1"/>
    <property type="molecule type" value="Genomic_DNA"/>
</dbReference>
<keyword evidence="1" id="KW-0812">Transmembrane</keyword>
<dbReference type="GeneID" id="63683616"/>
<proteinExistence type="predicted"/>
<reference evidence="2 3" key="1">
    <citation type="journal article" date="2012" name="Science">
        <title>The Paleozoic origin of enzymatic lignin decomposition reconstructed from 31 fungal genomes.</title>
        <authorList>
            <person name="Floudas D."/>
            <person name="Binder M."/>
            <person name="Riley R."/>
            <person name="Barry K."/>
            <person name="Blanchette R.A."/>
            <person name="Henrissat B."/>
            <person name="Martinez A.T."/>
            <person name="Otillar R."/>
            <person name="Spatafora J.W."/>
            <person name="Yadav J.S."/>
            <person name="Aerts A."/>
            <person name="Benoit I."/>
            <person name="Boyd A."/>
            <person name="Carlson A."/>
            <person name="Copeland A."/>
            <person name="Coutinho P.M."/>
            <person name="de Vries R.P."/>
            <person name="Ferreira P."/>
            <person name="Findley K."/>
            <person name="Foster B."/>
            <person name="Gaskell J."/>
            <person name="Glotzer D."/>
            <person name="Gorecki P."/>
            <person name="Heitman J."/>
            <person name="Hesse C."/>
            <person name="Hori C."/>
            <person name="Igarashi K."/>
            <person name="Jurgens J.A."/>
            <person name="Kallen N."/>
            <person name="Kersten P."/>
            <person name="Kohler A."/>
            <person name="Kuees U."/>
            <person name="Kumar T.K.A."/>
            <person name="Kuo A."/>
            <person name="LaButti K."/>
            <person name="Larrondo L.F."/>
            <person name="Lindquist E."/>
            <person name="Ling A."/>
            <person name="Lombard V."/>
            <person name="Lucas S."/>
            <person name="Lundell T."/>
            <person name="Martin R."/>
            <person name="McLaughlin D.J."/>
            <person name="Morgenstern I."/>
            <person name="Morin E."/>
            <person name="Murat C."/>
            <person name="Nagy L.G."/>
            <person name="Nolan M."/>
            <person name="Ohm R.A."/>
            <person name="Patyshakuliyeva A."/>
            <person name="Rokas A."/>
            <person name="Ruiz-Duenas F.J."/>
            <person name="Sabat G."/>
            <person name="Salamov A."/>
            <person name="Samejima M."/>
            <person name="Schmutz J."/>
            <person name="Slot J.C."/>
            <person name="St John F."/>
            <person name="Stenlid J."/>
            <person name="Sun H."/>
            <person name="Sun S."/>
            <person name="Syed K."/>
            <person name="Tsang A."/>
            <person name="Wiebenga A."/>
            <person name="Young D."/>
            <person name="Pisabarro A."/>
            <person name="Eastwood D.C."/>
            <person name="Martin F."/>
            <person name="Cullen D."/>
            <person name="Grigoriev I.V."/>
            <person name="Hibbett D.S."/>
        </authorList>
    </citation>
    <scope>NUCLEOTIDE SEQUENCE [LARGE SCALE GENOMIC DNA]</scope>
    <source>
        <strain evidence="2 3">DJM-731 SS1</strain>
    </source>
</reference>
<dbReference type="Proteomes" id="UP000030653">
    <property type="component" value="Unassembled WGS sequence"/>
</dbReference>
<dbReference type="RefSeq" id="XP_040628240.1">
    <property type="nucleotide sequence ID" value="XM_040768554.1"/>
</dbReference>